<keyword evidence="6" id="KW-1185">Reference proteome</keyword>
<feature type="transmembrane region" description="Helical" evidence="1">
    <location>
        <begin position="360"/>
        <end position="385"/>
    </location>
</feature>
<evidence type="ECO:0000313" key="6">
    <source>
        <dbReference type="Proteomes" id="UP000694620"/>
    </source>
</evidence>
<feature type="domain" description="THSD1 second Ig-like" evidence="3">
    <location>
        <begin position="112"/>
        <end position="217"/>
    </location>
</feature>
<dbReference type="AlphaFoldDB" id="A0A8C4RZ08"/>
<dbReference type="InterPro" id="IPR056217">
    <property type="entry name" value="THSD1_N"/>
</dbReference>
<dbReference type="Pfam" id="PF24310">
    <property type="entry name" value="THSD1_D2"/>
    <property type="match status" value="1"/>
</dbReference>
<feature type="domain" description="THSD1 third Ig-like" evidence="4">
    <location>
        <begin position="259"/>
        <end position="295"/>
    </location>
</feature>
<dbReference type="PROSITE" id="PS50092">
    <property type="entry name" value="TSP1"/>
    <property type="match status" value="1"/>
</dbReference>
<evidence type="ECO:0000313" key="5">
    <source>
        <dbReference type="Ensembl" id="ENSECRP00000009091.1"/>
    </source>
</evidence>
<dbReference type="InterPro" id="IPR036383">
    <property type="entry name" value="TSP1_rpt_sf"/>
</dbReference>
<keyword evidence="1" id="KW-0812">Transmembrane</keyword>
<dbReference type="Pfam" id="PF00090">
    <property type="entry name" value="TSP_1"/>
    <property type="match status" value="1"/>
</dbReference>
<gene>
    <name evidence="5" type="primary">THSD1</name>
</gene>
<dbReference type="InterPro" id="IPR038877">
    <property type="entry name" value="THSD1"/>
</dbReference>
<evidence type="ECO:0000256" key="1">
    <source>
        <dbReference type="SAM" id="Phobius"/>
    </source>
</evidence>
<reference evidence="5" key="2">
    <citation type="submission" date="2025-08" db="UniProtKB">
        <authorList>
            <consortium name="Ensembl"/>
        </authorList>
    </citation>
    <scope>IDENTIFICATION</scope>
</reference>
<dbReference type="PANTHER" id="PTHR16311:SF3">
    <property type="entry name" value="THROMBOSPONDIN TYPE-1 DOMAIN-CONTAINING PROTEIN 1"/>
    <property type="match status" value="1"/>
</dbReference>
<keyword evidence="1" id="KW-1133">Transmembrane helix</keyword>
<dbReference type="SMART" id="SM00209">
    <property type="entry name" value="TSP1"/>
    <property type="match status" value="1"/>
</dbReference>
<sequence length="810" mass="91796">GHSESLCIQRFTQHVALSNHSIFVDFLSASNKSSIRQTVILMDIDLHKTIGLKPVPMNQSEGTVEFDCSFFRYAGSFQFRLQEEDNVEDYNNTDRTRSGGPWWSEVLHVRWPNFHIGVERTSNSTWRSFRIRISSEESFCPGSVTSSKVYLEVAFLEYNQVRSIEFDKVKQMVKKEIALLMSQWVELSCAYSMTDGDFVKVSLRSNFSDVEIKSSGHLSLSQIFGYKLVADESSLKNCETSLTVHLIPPPYGFGTADIQRFLEEGKTKVNFNCSLFKFGKNNYCFQFFSEWSNSPRDIWTPWQSWSSCSVTCGDGKRERHRMCVSVSSGKSDCPGASQETSLCSLEDCKAVTRPEPGPGVISIVTVAGISICLFIIIFTVLVTIWRKVCQAHKCSSAMKHNSRHLSTFRKNSDEVNIYRQNQQRESFCESSVVGADAAENNVMDTSVYQLDQQLHPDHSVVATEDPLPSAQKIIPPIFGYRLAHQQLKEMKKKGLKEATQIYHVSQNHLSDTVLDTSVVTSTDKESEEDTSQNKFRLKSPFVDTTVAQPTLPAARSNPKAGFIFPQTDQCFPAHHGASRSNHKYTEDWVEMIDCGYLRNPQCKRTFSFHETKQTKPFRERSLSSCTTRQLSSYNSRNRTLDPTRERGVVRPKSRLEDLMTERNVPWDCTISPPGLPTYYGKGSHLETGFIKMDLFNERQIGVWPTDSEKMEANKNRRGSSPLHRNILAKKMKEAKCSATYSAQTNVAMSPSQYRKSKCKSLPLDPECTLYGRSHFGLTESELSMIDLSEYFGARAEKDKIPTPGTAKPMQ</sequence>
<dbReference type="Proteomes" id="UP000694620">
    <property type="component" value="Chromosome 4"/>
</dbReference>
<proteinExistence type="predicted"/>
<dbReference type="Ensembl" id="ENSECRT00000009239.1">
    <property type="protein sequence ID" value="ENSECRP00000009091.1"/>
    <property type="gene ID" value="ENSECRG00000006101.1"/>
</dbReference>
<dbReference type="Gene3D" id="2.20.100.10">
    <property type="entry name" value="Thrombospondin type-1 (TSP1) repeat"/>
    <property type="match status" value="1"/>
</dbReference>
<dbReference type="InterPro" id="IPR056219">
    <property type="entry name" value="THSD1_D3"/>
</dbReference>
<keyword evidence="1" id="KW-0472">Membrane</keyword>
<dbReference type="Pfam" id="PF24311">
    <property type="entry name" value="THSD1_D3"/>
    <property type="match status" value="1"/>
</dbReference>
<organism evidence="5 6">
    <name type="scientific">Erpetoichthys calabaricus</name>
    <name type="common">Rope fish</name>
    <name type="synonym">Calamoichthys calabaricus</name>
    <dbReference type="NCBI Taxonomy" id="27687"/>
    <lineage>
        <taxon>Eukaryota</taxon>
        <taxon>Metazoa</taxon>
        <taxon>Chordata</taxon>
        <taxon>Craniata</taxon>
        <taxon>Vertebrata</taxon>
        <taxon>Euteleostomi</taxon>
        <taxon>Actinopterygii</taxon>
        <taxon>Polypteriformes</taxon>
        <taxon>Polypteridae</taxon>
        <taxon>Erpetoichthys</taxon>
    </lineage>
</organism>
<feature type="domain" description="THSD1 N-terminal" evidence="2">
    <location>
        <begin position="10"/>
        <end position="97"/>
    </location>
</feature>
<dbReference type="SUPFAM" id="SSF82895">
    <property type="entry name" value="TSP-1 type 1 repeat"/>
    <property type="match status" value="1"/>
</dbReference>
<dbReference type="Pfam" id="PF24306">
    <property type="entry name" value="THSD1_N"/>
    <property type="match status" value="1"/>
</dbReference>
<evidence type="ECO:0000259" key="2">
    <source>
        <dbReference type="Pfam" id="PF24306"/>
    </source>
</evidence>
<dbReference type="InterPro" id="IPR000884">
    <property type="entry name" value="TSP1_rpt"/>
</dbReference>
<dbReference type="GO" id="GO:0071944">
    <property type="term" value="C:cell periphery"/>
    <property type="evidence" value="ECO:0007669"/>
    <property type="project" value="TreeGrafter"/>
</dbReference>
<reference evidence="5" key="3">
    <citation type="submission" date="2025-09" db="UniProtKB">
        <authorList>
            <consortium name="Ensembl"/>
        </authorList>
    </citation>
    <scope>IDENTIFICATION</scope>
</reference>
<dbReference type="PANTHER" id="PTHR16311">
    <property type="entry name" value="THROMBOSPONDIN TYPE I DOMAIN-CONTAINING 1"/>
    <property type="match status" value="1"/>
</dbReference>
<reference evidence="5" key="1">
    <citation type="submission" date="2021-06" db="EMBL/GenBank/DDBJ databases">
        <authorList>
            <consortium name="Wellcome Sanger Institute Data Sharing"/>
        </authorList>
    </citation>
    <scope>NUCLEOTIDE SEQUENCE [LARGE SCALE GENOMIC DNA]</scope>
</reference>
<name>A0A8C4RZ08_ERPCA</name>
<dbReference type="GeneTree" id="ENSGT00390000013335"/>
<protein>
    <submittedName>
        <fullName evidence="5">Thrombospondin type 1 domain containing 1</fullName>
    </submittedName>
</protein>
<dbReference type="InterPro" id="IPR056218">
    <property type="entry name" value="THSD1_D2"/>
</dbReference>
<accession>A0A8C4RZ08</accession>
<evidence type="ECO:0000259" key="3">
    <source>
        <dbReference type="Pfam" id="PF24310"/>
    </source>
</evidence>
<evidence type="ECO:0000259" key="4">
    <source>
        <dbReference type="Pfam" id="PF24311"/>
    </source>
</evidence>